<feature type="region of interest" description="Disordered" evidence="1">
    <location>
        <begin position="23"/>
        <end position="97"/>
    </location>
</feature>
<keyword evidence="3" id="KW-1185">Reference proteome</keyword>
<dbReference type="Proteomes" id="UP000325787">
    <property type="component" value="Chromosome"/>
</dbReference>
<reference evidence="3" key="1">
    <citation type="journal article" date="2021" name="Curr. Microbiol.">
        <title>Complete genome of nocamycin-producing strain Saccharothrix syringae NRRL B-16468 reveals the biosynthetic potential for secondary metabolites.</title>
        <authorList>
            <person name="Mo X."/>
            <person name="Yang S."/>
        </authorList>
    </citation>
    <scope>NUCLEOTIDE SEQUENCE [LARGE SCALE GENOMIC DNA]</scope>
    <source>
        <strain evidence="3">ATCC 51364 / DSM 43886 / JCM 6844 / KCTC 9398 / NBRC 14523 / NRRL B-16468 / INA 2240</strain>
    </source>
</reference>
<gene>
    <name evidence="2" type="ORF">EKG83_08910</name>
</gene>
<dbReference type="EMBL" id="CP034550">
    <property type="protein sequence ID" value="QFZ17587.1"/>
    <property type="molecule type" value="Genomic_DNA"/>
</dbReference>
<proteinExistence type="predicted"/>
<dbReference type="KEGG" id="ssyi:EKG83_08910"/>
<sequence length="97" mass="10506">MPGPGRHRLWGRHVLHLLVLRTRAHDRGDPGRDGIAAEVPAAVRSRAAEPGPGPRDVVMPAEDHPALLRPRALWQAGTVVGEHAGPRRHDGPPARSR</sequence>
<dbReference type="AlphaFoldDB" id="A0A5Q0GU48"/>
<organism evidence="2 3">
    <name type="scientific">Saccharothrix syringae</name>
    <name type="common">Nocardiopsis syringae</name>
    <dbReference type="NCBI Taxonomy" id="103733"/>
    <lineage>
        <taxon>Bacteria</taxon>
        <taxon>Bacillati</taxon>
        <taxon>Actinomycetota</taxon>
        <taxon>Actinomycetes</taxon>
        <taxon>Pseudonocardiales</taxon>
        <taxon>Pseudonocardiaceae</taxon>
        <taxon>Saccharothrix</taxon>
    </lineage>
</organism>
<evidence type="ECO:0000256" key="1">
    <source>
        <dbReference type="SAM" id="MobiDB-lite"/>
    </source>
</evidence>
<feature type="compositionally biased region" description="Basic and acidic residues" evidence="1">
    <location>
        <begin position="23"/>
        <end position="32"/>
    </location>
</feature>
<name>A0A5Q0GU48_SACSY</name>
<evidence type="ECO:0000313" key="3">
    <source>
        <dbReference type="Proteomes" id="UP000325787"/>
    </source>
</evidence>
<feature type="compositionally biased region" description="Basic and acidic residues" evidence="1">
    <location>
        <begin position="84"/>
        <end position="97"/>
    </location>
</feature>
<protein>
    <submittedName>
        <fullName evidence="2">Uncharacterized protein</fullName>
    </submittedName>
</protein>
<evidence type="ECO:0000313" key="2">
    <source>
        <dbReference type="EMBL" id="QFZ17587.1"/>
    </source>
</evidence>
<accession>A0A5Q0GU48</accession>
<dbReference type="RefSeq" id="WP_033431310.1">
    <property type="nucleotide sequence ID" value="NZ_CP034550.1"/>
</dbReference>